<accession>A0ABS6UA45</accession>
<dbReference type="Proteomes" id="UP000694300">
    <property type="component" value="Unassembled WGS sequence"/>
</dbReference>
<evidence type="ECO:0000256" key="1">
    <source>
        <dbReference type="SAM" id="MobiDB-lite"/>
    </source>
</evidence>
<protein>
    <submittedName>
        <fullName evidence="4">Right-handed parallel beta-helix repeat-containing protein</fullName>
    </submittedName>
</protein>
<evidence type="ECO:0000313" key="4">
    <source>
        <dbReference type="EMBL" id="MBW0128786.1"/>
    </source>
</evidence>
<feature type="compositionally biased region" description="Pro residues" evidence="1">
    <location>
        <begin position="605"/>
        <end position="614"/>
    </location>
</feature>
<organism evidence="4 5">
    <name type="scientific">Pseudonocardia oceani</name>
    <dbReference type="NCBI Taxonomy" id="2792013"/>
    <lineage>
        <taxon>Bacteria</taxon>
        <taxon>Bacillati</taxon>
        <taxon>Actinomycetota</taxon>
        <taxon>Actinomycetes</taxon>
        <taxon>Pseudonocardiales</taxon>
        <taxon>Pseudonocardiaceae</taxon>
        <taxon>Pseudonocardia</taxon>
    </lineage>
</organism>
<keyword evidence="2" id="KW-0472">Membrane</keyword>
<comment type="caution">
    <text evidence="4">The sequence shown here is derived from an EMBL/GenBank/DDBJ whole genome shotgun (WGS) entry which is preliminary data.</text>
</comment>
<evidence type="ECO:0000259" key="3">
    <source>
        <dbReference type="Pfam" id="PF13229"/>
    </source>
</evidence>
<dbReference type="Pfam" id="PF13229">
    <property type="entry name" value="Beta_helix"/>
    <property type="match status" value="1"/>
</dbReference>
<dbReference type="RefSeq" id="WP_218590879.1">
    <property type="nucleotide sequence ID" value="NZ_JADQDE010000211.1"/>
</dbReference>
<dbReference type="InterPro" id="IPR039448">
    <property type="entry name" value="Beta_helix"/>
</dbReference>
<proteinExistence type="predicted"/>
<sequence length="631" mass="63517">MPEPETPTEPGRPADGRPGRRRRSLLTALTVVVAVAGIVGTVVLDGPTDVPARTAVPAVAEVDGSEDATAPVVDPSGDAQARIVTAEDDRVFAAVGDSPGTRASYEVPAVAPSIVPTVVLTARERPYDLAALERLDAATRLGGGDWMLTRSVLVGRGAVLDLQAPGKTLRLVSGTAGFAALVVFRGTLTMGGAPGAPLRVTSWDPAAGAVDTELGDGRSYVRSVGGRMDLSHVDASELGFWSGRTGGIAWTGSAGEPGRGSATATVVGRSHYGMFTSRVEGLAINGGAVRDNAADGLLVHRESSGVSVRELASSGNARHGVAVSSGTERVLLSGVTAEDNGGAGIRIDGAAPAASASASGASTAPGRGFTVERSAATGNGEVGILASGASALVLRGNTVAGSPDGIVVRGASDAPELIGNTVDAEDFGIAVRDGVSGARLTANTVTSATVAVQVSDAAATVRDTAVEGAARYGVSLVGAVDGTAVEGNRLAGRGPAAVDVHRVGVGSNVTLTGNDDARWTVDRDDVAYWASYVADHPLVLLWLLILLVPIAAQVRARVRARIAATARPRNPLLSPAPLVTAALDPVDRIALARAIAAGRTTSRPGHPPVPPHRPIPGGTRVTVVSGDGPAT</sequence>
<feature type="domain" description="Right handed beta helix" evidence="3">
    <location>
        <begin position="358"/>
        <end position="489"/>
    </location>
</feature>
<evidence type="ECO:0000256" key="2">
    <source>
        <dbReference type="SAM" id="Phobius"/>
    </source>
</evidence>
<reference evidence="4 5" key="1">
    <citation type="submission" date="2020-11" db="EMBL/GenBank/DDBJ databases">
        <title>Pseudonocardia abyssalis sp. nov. and Pseudonocardia oceani sp. nov., description and phylogenomic analysis of two novel actinomycetes isolated from the deep Southern Ocean.</title>
        <authorList>
            <person name="Parra J."/>
        </authorList>
    </citation>
    <scope>NUCLEOTIDE SEQUENCE [LARGE SCALE GENOMIC DNA]</scope>
    <source>
        <strain evidence="5">KRD185</strain>
    </source>
</reference>
<evidence type="ECO:0000313" key="5">
    <source>
        <dbReference type="Proteomes" id="UP000694300"/>
    </source>
</evidence>
<feature type="region of interest" description="Disordered" evidence="1">
    <location>
        <begin position="600"/>
        <end position="631"/>
    </location>
</feature>
<keyword evidence="5" id="KW-1185">Reference proteome</keyword>
<dbReference type="InterPro" id="IPR006626">
    <property type="entry name" value="PbH1"/>
</dbReference>
<feature type="transmembrane region" description="Helical" evidence="2">
    <location>
        <begin position="25"/>
        <end position="44"/>
    </location>
</feature>
<keyword evidence="2" id="KW-1133">Transmembrane helix</keyword>
<gene>
    <name evidence="4" type="ORF">I4I82_14020</name>
</gene>
<dbReference type="SMART" id="SM00710">
    <property type="entry name" value="PbH1"/>
    <property type="match status" value="8"/>
</dbReference>
<name>A0ABS6UA45_9PSEU</name>
<keyword evidence="2" id="KW-0812">Transmembrane</keyword>
<dbReference type="EMBL" id="JADQDF010000001">
    <property type="protein sequence ID" value="MBW0128786.1"/>
    <property type="molecule type" value="Genomic_DNA"/>
</dbReference>
<feature type="region of interest" description="Disordered" evidence="1">
    <location>
        <begin position="1"/>
        <end position="20"/>
    </location>
</feature>